<dbReference type="InterPro" id="IPR001926">
    <property type="entry name" value="TrpB-like_PALP"/>
</dbReference>
<accession>A0AAV3V691</accession>
<feature type="domain" description="Tryptophan synthase beta chain-like PALP" evidence="6">
    <location>
        <begin position="25"/>
        <end position="333"/>
    </location>
</feature>
<dbReference type="InterPro" id="IPR036052">
    <property type="entry name" value="TrpB-like_PALP_sf"/>
</dbReference>
<keyword evidence="3 5" id="KW-0663">Pyridoxal phosphate</keyword>
<evidence type="ECO:0000256" key="2">
    <source>
        <dbReference type="ARBA" id="ARBA00008639"/>
    </source>
</evidence>
<dbReference type="Gene3D" id="3.40.50.1100">
    <property type="match status" value="2"/>
</dbReference>
<dbReference type="EMBL" id="BAEM01000056">
    <property type="protein sequence ID" value="GAC12138.1"/>
    <property type="molecule type" value="Genomic_DNA"/>
</dbReference>
<sequence>MFYLGNRHFTFFTEKAMPLSRFNKIQLGVFPTPIQKLPRLSAHLGGPQIYIKRDDLTGLALGGNKTRKLEYLLADALAKDSDCIITAGAAQSNHCRQTAAAAAMLGLECHLVLGGQAPNVANGNLLLDQLFAAHIHWSGDKRKGEDIPNIVAALREQGRNPYVVPYGGSNMIGSLGFINAFYELHAQCKDAAMPAEFSDIVFASSSGATHCGLVLGKEVCNVSSRIIGINIDKDEQGKDRYKSQLHTLIKDTANKLAVGYPADIDEIQLKDDYIGAGYGVVGELEREGIALCAQLEGILLDPVYTGRAMGGLIDMIRKGRFSADSNVLFWHTGGAPALFSYAEVLQHVD</sequence>
<dbReference type="AlphaFoldDB" id="A0AAV3V691"/>
<evidence type="ECO:0000259" key="6">
    <source>
        <dbReference type="Pfam" id="PF00291"/>
    </source>
</evidence>
<proteinExistence type="inferred from homology"/>
<keyword evidence="7" id="KW-0456">Lyase</keyword>
<dbReference type="EC" id="4.4.1.15" evidence="7"/>
<dbReference type="Proteomes" id="UP000006320">
    <property type="component" value="Unassembled WGS sequence"/>
</dbReference>
<evidence type="ECO:0000256" key="4">
    <source>
        <dbReference type="PIRSR" id="PIRSR006278-1"/>
    </source>
</evidence>
<evidence type="ECO:0000313" key="8">
    <source>
        <dbReference type="Proteomes" id="UP000006320"/>
    </source>
</evidence>
<comment type="caution">
    <text evidence="7">The sequence shown here is derived from an EMBL/GenBank/DDBJ whole genome shotgun (WGS) entry which is preliminary data.</text>
</comment>
<evidence type="ECO:0000256" key="5">
    <source>
        <dbReference type="PIRSR" id="PIRSR006278-2"/>
    </source>
</evidence>
<dbReference type="PIRSF" id="PIRSF006278">
    <property type="entry name" value="ACCD_DCysDesulf"/>
    <property type="match status" value="1"/>
</dbReference>
<reference evidence="7 8" key="1">
    <citation type="journal article" date="2017" name="Antonie Van Leeuwenhoek">
        <title>Rhizobium rhizosphaerae sp. nov., a novel species isolated from rice rhizosphere.</title>
        <authorList>
            <person name="Zhao J.J."/>
            <person name="Zhang J."/>
            <person name="Zhang R.J."/>
            <person name="Zhang C.W."/>
            <person name="Yin H.Q."/>
            <person name="Zhang X.X."/>
        </authorList>
    </citation>
    <scope>NUCLEOTIDE SEQUENCE [LARGE SCALE GENOMIC DNA]</scope>
    <source>
        <strain evidence="7 8">S18K6</strain>
    </source>
</reference>
<comment type="cofactor">
    <cofactor evidence="1">
        <name>pyridoxal 5'-phosphate</name>
        <dbReference type="ChEBI" id="CHEBI:597326"/>
    </cofactor>
</comment>
<evidence type="ECO:0000313" key="7">
    <source>
        <dbReference type="EMBL" id="GAC12138.1"/>
    </source>
</evidence>
<protein>
    <submittedName>
        <fullName evidence="7">D-cysteine desulfhydrase</fullName>
        <ecNumber evidence="7">4.4.1.15</ecNumber>
    </submittedName>
</protein>
<comment type="similarity">
    <text evidence="2">Belongs to the ACC deaminase/D-cysteine desulfhydrase family.</text>
</comment>
<name>A0AAV3V691_9ALTE</name>
<gene>
    <name evidence="7" type="primary">dcyD</name>
    <name evidence="7" type="ORF">GCHA_4215</name>
</gene>
<organism evidence="7 8">
    <name type="scientific">Paraglaciecola chathamensis S18K6</name>
    <dbReference type="NCBI Taxonomy" id="1127672"/>
    <lineage>
        <taxon>Bacteria</taxon>
        <taxon>Pseudomonadati</taxon>
        <taxon>Pseudomonadota</taxon>
        <taxon>Gammaproteobacteria</taxon>
        <taxon>Alteromonadales</taxon>
        <taxon>Alteromonadaceae</taxon>
        <taxon>Paraglaciecola</taxon>
    </lineage>
</organism>
<dbReference type="SUPFAM" id="SSF53686">
    <property type="entry name" value="Tryptophan synthase beta subunit-like PLP-dependent enzymes"/>
    <property type="match status" value="1"/>
</dbReference>
<dbReference type="InterPro" id="IPR027278">
    <property type="entry name" value="ACCD_DCysDesulf"/>
</dbReference>
<evidence type="ECO:0000256" key="3">
    <source>
        <dbReference type="ARBA" id="ARBA00022898"/>
    </source>
</evidence>
<dbReference type="PANTHER" id="PTHR43780:SF2">
    <property type="entry name" value="1-AMINOCYCLOPROPANE-1-CARBOXYLATE DEAMINASE-RELATED"/>
    <property type="match status" value="1"/>
</dbReference>
<dbReference type="GO" id="GO:0019148">
    <property type="term" value="F:D-cysteine desulfhydrase activity"/>
    <property type="evidence" value="ECO:0007669"/>
    <property type="project" value="UniProtKB-EC"/>
</dbReference>
<dbReference type="InterPro" id="IPR005966">
    <property type="entry name" value="D-Cys_desShydrase"/>
</dbReference>
<dbReference type="PANTHER" id="PTHR43780">
    <property type="entry name" value="1-AMINOCYCLOPROPANE-1-CARBOXYLATE DEAMINASE-RELATED"/>
    <property type="match status" value="1"/>
</dbReference>
<feature type="active site" description="Nucleophile" evidence="4">
    <location>
        <position position="92"/>
    </location>
</feature>
<evidence type="ECO:0000256" key="1">
    <source>
        <dbReference type="ARBA" id="ARBA00001933"/>
    </source>
</evidence>
<dbReference type="Pfam" id="PF00291">
    <property type="entry name" value="PALP"/>
    <property type="match status" value="1"/>
</dbReference>
<dbReference type="NCBIfam" id="TIGR01275">
    <property type="entry name" value="ACC_deam_rel"/>
    <property type="match status" value="1"/>
</dbReference>
<feature type="modified residue" description="N6-(pyridoxal phosphate)lysine" evidence="5">
    <location>
        <position position="65"/>
    </location>
</feature>